<protein>
    <submittedName>
        <fullName evidence="1">Uncharacterized protein</fullName>
    </submittedName>
</protein>
<dbReference type="Proteomes" id="UP000689195">
    <property type="component" value="Unassembled WGS sequence"/>
</dbReference>
<name>A0A8S1XE90_9CILI</name>
<organism evidence="1 2">
    <name type="scientific">Paramecium pentaurelia</name>
    <dbReference type="NCBI Taxonomy" id="43138"/>
    <lineage>
        <taxon>Eukaryota</taxon>
        <taxon>Sar</taxon>
        <taxon>Alveolata</taxon>
        <taxon>Ciliophora</taxon>
        <taxon>Intramacronucleata</taxon>
        <taxon>Oligohymenophorea</taxon>
        <taxon>Peniculida</taxon>
        <taxon>Parameciidae</taxon>
        <taxon>Paramecium</taxon>
    </lineage>
</organism>
<proteinExistence type="predicted"/>
<accession>A0A8S1XE90</accession>
<keyword evidence="2" id="KW-1185">Reference proteome</keyword>
<sequence length="70" mass="8309">MPSVYANDSEQKLINLSYKGNRNPGQLNIEKLKKNCCIDLIRLIRLNYIMNLSAINNLDLNDYYQYDYQF</sequence>
<comment type="caution">
    <text evidence="1">The sequence shown here is derived from an EMBL/GenBank/DDBJ whole genome shotgun (WGS) entry which is preliminary data.</text>
</comment>
<dbReference type="AlphaFoldDB" id="A0A8S1XE90"/>
<evidence type="ECO:0000313" key="1">
    <source>
        <dbReference type="EMBL" id="CAD8199487.1"/>
    </source>
</evidence>
<gene>
    <name evidence="1" type="ORF">PPENT_87.1.T1210204</name>
</gene>
<dbReference type="EMBL" id="CAJJDO010000121">
    <property type="protein sequence ID" value="CAD8199487.1"/>
    <property type="molecule type" value="Genomic_DNA"/>
</dbReference>
<reference evidence="1" key="1">
    <citation type="submission" date="2021-01" db="EMBL/GenBank/DDBJ databases">
        <authorList>
            <consortium name="Genoscope - CEA"/>
            <person name="William W."/>
        </authorList>
    </citation>
    <scope>NUCLEOTIDE SEQUENCE</scope>
</reference>
<evidence type="ECO:0000313" key="2">
    <source>
        <dbReference type="Proteomes" id="UP000689195"/>
    </source>
</evidence>